<name>A0A0A0D6H8_9PROT</name>
<dbReference type="Pfam" id="PF13692">
    <property type="entry name" value="Glyco_trans_1_4"/>
    <property type="match status" value="1"/>
</dbReference>
<dbReference type="OrthoDB" id="9801573at2"/>
<accession>A0A0A0D6H8</accession>
<feature type="domain" description="Glycosyltransferase subfamily 4-like N-terminal" evidence="1">
    <location>
        <begin position="20"/>
        <end position="131"/>
    </location>
</feature>
<keyword evidence="2" id="KW-0808">Transferase</keyword>
<comment type="caution">
    <text evidence="2">The sequence shown here is derived from an EMBL/GenBank/DDBJ whole genome shotgun (WGS) entry which is preliminary data.</text>
</comment>
<dbReference type="SUPFAM" id="SSF53756">
    <property type="entry name" value="UDP-Glycosyltransferase/glycogen phosphorylase"/>
    <property type="match status" value="1"/>
</dbReference>
<evidence type="ECO:0000313" key="2">
    <source>
        <dbReference type="EMBL" id="KGM33695.1"/>
    </source>
</evidence>
<gene>
    <name evidence="2" type="ORF">P409_14385</name>
</gene>
<dbReference type="RefSeq" id="WP_034837811.1">
    <property type="nucleotide sequence ID" value="NZ_JANX01000157.1"/>
</dbReference>
<evidence type="ECO:0000313" key="3">
    <source>
        <dbReference type="Proteomes" id="UP000029995"/>
    </source>
</evidence>
<protein>
    <submittedName>
        <fullName evidence="2">Glycosyl transferase family 1</fullName>
    </submittedName>
</protein>
<reference evidence="2 3" key="1">
    <citation type="submission" date="2014-01" db="EMBL/GenBank/DDBJ databases">
        <title>Genome sequence determination for a cystic fibrosis isolate, Inquilinus limosus.</title>
        <authorList>
            <person name="Pino M."/>
            <person name="Di Conza J."/>
            <person name="Gutkind G."/>
        </authorList>
    </citation>
    <scope>NUCLEOTIDE SEQUENCE [LARGE SCALE GENOMIC DNA]</scope>
    <source>
        <strain evidence="2 3">MP06</strain>
    </source>
</reference>
<dbReference type="PANTHER" id="PTHR12526">
    <property type="entry name" value="GLYCOSYLTRANSFERASE"/>
    <property type="match status" value="1"/>
</dbReference>
<dbReference type="InterPro" id="IPR028098">
    <property type="entry name" value="Glyco_trans_4-like_N"/>
</dbReference>
<sequence length="351" mass="37659">MALTVLNVAYPLAPVGPDAVGGAEQVLSALDRALVAAGHRSLVVACDGSEAAGTLCPIPAESGSLDDAARQRAWAAQRRTIAECRRRWPVDLVHLHGIDFDAYLPADGPTLVTLHLPLGWYPAEKLRPARPDLWLHGVSEVQCREAPSGARLLPPIPNGVSIGDGAGPHARRGFALMLGRICPEKGIHLALDAARQADVPLLVAGRLFPYDAHLRYFEHEVVPRLDARHRFIGPLGLRRKRRFLAAARCLVVPSLCPETSSLVAMEALSCGTPVVAFPNGALPEIVDHGRTGFLVRDAAEMAEAIRAAAGLDPAECRAEAVRRFSLDRMVQGYLSVYRQLAATAPALRAAR</sequence>
<organism evidence="2 3">
    <name type="scientific">Inquilinus limosus MP06</name>
    <dbReference type="NCBI Taxonomy" id="1398085"/>
    <lineage>
        <taxon>Bacteria</taxon>
        <taxon>Pseudomonadati</taxon>
        <taxon>Pseudomonadota</taxon>
        <taxon>Alphaproteobacteria</taxon>
        <taxon>Rhodospirillales</taxon>
        <taxon>Rhodospirillaceae</taxon>
        <taxon>Inquilinus</taxon>
    </lineage>
</organism>
<dbReference type="AlphaFoldDB" id="A0A0A0D6H8"/>
<dbReference type="Proteomes" id="UP000029995">
    <property type="component" value="Unassembled WGS sequence"/>
</dbReference>
<dbReference type="GO" id="GO:0016757">
    <property type="term" value="F:glycosyltransferase activity"/>
    <property type="evidence" value="ECO:0007669"/>
    <property type="project" value="UniProtKB-ARBA"/>
</dbReference>
<proteinExistence type="predicted"/>
<dbReference type="Pfam" id="PF13439">
    <property type="entry name" value="Glyco_transf_4"/>
    <property type="match status" value="1"/>
</dbReference>
<dbReference type="EMBL" id="JANX01000157">
    <property type="protein sequence ID" value="KGM33695.1"/>
    <property type="molecule type" value="Genomic_DNA"/>
</dbReference>
<evidence type="ECO:0000259" key="1">
    <source>
        <dbReference type="Pfam" id="PF13439"/>
    </source>
</evidence>
<dbReference type="Gene3D" id="3.40.50.2000">
    <property type="entry name" value="Glycogen Phosphorylase B"/>
    <property type="match status" value="2"/>
</dbReference>